<feature type="compositionally biased region" description="Polar residues" evidence="1">
    <location>
        <begin position="1"/>
        <end position="11"/>
    </location>
</feature>
<dbReference type="AlphaFoldDB" id="A0A8X6YEH8"/>
<evidence type="ECO:0000313" key="2">
    <source>
        <dbReference type="EMBL" id="GFY69167.1"/>
    </source>
</evidence>
<keyword evidence="3" id="KW-1185">Reference proteome</keyword>
<name>A0A8X6YEH8_9ARAC</name>
<accession>A0A8X6YEH8</accession>
<dbReference type="Proteomes" id="UP000886998">
    <property type="component" value="Unassembled WGS sequence"/>
</dbReference>
<protein>
    <submittedName>
        <fullName evidence="2">Uncharacterized protein</fullName>
    </submittedName>
</protein>
<comment type="caution">
    <text evidence="2">The sequence shown here is derived from an EMBL/GenBank/DDBJ whole genome shotgun (WGS) entry which is preliminary data.</text>
</comment>
<evidence type="ECO:0000313" key="3">
    <source>
        <dbReference type="Proteomes" id="UP000886998"/>
    </source>
</evidence>
<sequence>MGSQSEGTCDTTELKRRQEVTGYKRKAHTSRSGGPQRKRNKGPERQVYKRGILSSVNSNTPSRKKIRQAEKTLQERDIGPYNLWPRIKVSKAAGSRSSRGETKGDQSGPEEEGSKSQSYSKPSQQEQGNQSRQEPQERGGTTP</sequence>
<feature type="region of interest" description="Disordered" evidence="1">
    <location>
        <begin position="1"/>
        <end position="143"/>
    </location>
</feature>
<feature type="compositionally biased region" description="Basic and acidic residues" evidence="1">
    <location>
        <begin position="67"/>
        <end position="78"/>
    </location>
</feature>
<reference evidence="2" key="1">
    <citation type="submission" date="2020-08" db="EMBL/GenBank/DDBJ databases">
        <title>Multicomponent nature underlies the extraordinary mechanical properties of spider dragline silk.</title>
        <authorList>
            <person name="Kono N."/>
            <person name="Nakamura H."/>
            <person name="Mori M."/>
            <person name="Yoshida Y."/>
            <person name="Ohtoshi R."/>
            <person name="Malay A.D."/>
            <person name="Moran D.A.P."/>
            <person name="Tomita M."/>
            <person name="Numata K."/>
            <person name="Arakawa K."/>
        </authorList>
    </citation>
    <scope>NUCLEOTIDE SEQUENCE</scope>
</reference>
<evidence type="ECO:0000256" key="1">
    <source>
        <dbReference type="SAM" id="MobiDB-lite"/>
    </source>
</evidence>
<gene>
    <name evidence="2" type="ORF">TNIN_455771</name>
</gene>
<proteinExistence type="predicted"/>
<feature type="compositionally biased region" description="Polar residues" evidence="1">
    <location>
        <begin position="128"/>
        <end position="143"/>
    </location>
</feature>
<organism evidence="2 3">
    <name type="scientific">Trichonephila inaurata madagascariensis</name>
    <dbReference type="NCBI Taxonomy" id="2747483"/>
    <lineage>
        <taxon>Eukaryota</taxon>
        <taxon>Metazoa</taxon>
        <taxon>Ecdysozoa</taxon>
        <taxon>Arthropoda</taxon>
        <taxon>Chelicerata</taxon>
        <taxon>Arachnida</taxon>
        <taxon>Araneae</taxon>
        <taxon>Araneomorphae</taxon>
        <taxon>Entelegynae</taxon>
        <taxon>Araneoidea</taxon>
        <taxon>Nephilidae</taxon>
        <taxon>Trichonephila</taxon>
        <taxon>Trichonephila inaurata</taxon>
    </lineage>
</organism>
<dbReference type="EMBL" id="BMAV01017480">
    <property type="protein sequence ID" value="GFY69167.1"/>
    <property type="molecule type" value="Genomic_DNA"/>
</dbReference>
<feature type="compositionally biased region" description="Low complexity" evidence="1">
    <location>
        <begin position="115"/>
        <end position="127"/>
    </location>
</feature>